<name>A0A9I9DIP2_CUCME</name>
<proteinExistence type="predicted"/>
<dbReference type="EnsemblPlants" id="MELO3C018922.2.1">
    <property type="protein sequence ID" value="MELO3C018922.2.1"/>
    <property type="gene ID" value="MELO3C018922.2"/>
</dbReference>
<reference evidence="1" key="1">
    <citation type="submission" date="2023-03" db="UniProtKB">
        <authorList>
            <consortium name="EnsemblPlants"/>
        </authorList>
    </citation>
    <scope>IDENTIFICATION</scope>
</reference>
<dbReference type="Gramene" id="MELO3C018922.2.1">
    <property type="protein sequence ID" value="MELO3C018922.2.1"/>
    <property type="gene ID" value="MELO3C018922.2"/>
</dbReference>
<protein>
    <submittedName>
        <fullName evidence="1">Uncharacterized protein</fullName>
    </submittedName>
</protein>
<dbReference type="AlphaFoldDB" id="A0A9I9DIP2"/>
<evidence type="ECO:0000313" key="1">
    <source>
        <dbReference type="EnsemblPlants" id="MELO3C018922.2.1"/>
    </source>
</evidence>
<sequence>MVAIAAFDNHLAGVRQVFDNQTFDDQAFDEQAFDFSGVRQQRFQRSRRLGWV</sequence>
<accession>A0A9I9DIP2</accession>
<organism evidence="1">
    <name type="scientific">Cucumis melo</name>
    <name type="common">Muskmelon</name>
    <dbReference type="NCBI Taxonomy" id="3656"/>
    <lineage>
        <taxon>Eukaryota</taxon>
        <taxon>Viridiplantae</taxon>
        <taxon>Streptophyta</taxon>
        <taxon>Embryophyta</taxon>
        <taxon>Tracheophyta</taxon>
        <taxon>Spermatophyta</taxon>
        <taxon>Magnoliopsida</taxon>
        <taxon>eudicotyledons</taxon>
        <taxon>Gunneridae</taxon>
        <taxon>Pentapetalae</taxon>
        <taxon>rosids</taxon>
        <taxon>fabids</taxon>
        <taxon>Cucurbitales</taxon>
        <taxon>Cucurbitaceae</taxon>
        <taxon>Benincaseae</taxon>
        <taxon>Cucumis</taxon>
    </lineage>
</organism>